<evidence type="ECO:0000313" key="7">
    <source>
        <dbReference type="Proteomes" id="UP000268321"/>
    </source>
</evidence>
<dbReference type="Pfam" id="PF08597">
    <property type="entry name" value="eIF3_subunit"/>
    <property type="match status" value="1"/>
</dbReference>
<dbReference type="GO" id="GO:0005852">
    <property type="term" value="C:eukaryotic translation initiation factor 3 complex"/>
    <property type="evidence" value="ECO:0007669"/>
    <property type="project" value="InterPro"/>
</dbReference>
<evidence type="ECO:0000313" key="6">
    <source>
        <dbReference type="EMBL" id="RKP30234.1"/>
    </source>
</evidence>
<accession>A0A4P9ZBL6</accession>
<dbReference type="EMBL" id="ML004463">
    <property type="protein sequence ID" value="RKP30234.1"/>
    <property type="molecule type" value="Genomic_DNA"/>
</dbReference>
<dbReference type="Gene3D" id="1.10.246.60">
    <property type="entry name" value="Eukaryotic translation initiation factor 3 like domains"/>
    <property type="match status" value="1"/>
</dbReference>
<sequence length="265" mass="29684">MSWEEEDFDTTKPLKAGLSWEDEAEDEPVVDSWEIDEEEEARTKKEADDKRKAELKKKQDEAKAKKLALKAPQALLDIDLVDEETRKEMLRKAELVADLNNAADLFGGLGVANDKLEDVLISHPKELRGAPKKPAFYKDTPLDEHPLFQPVNKGEFEKLRKTLGPILTNLAEDSLMNYSSSLAVDLIRDLVQPLSTETLRKVISTLNVVQKDKEKQERMARLLKSGGTATGGAGKKKAKPAVRSNFNNAGFKKDDLDDYDDFGDD</sequence>
<feature type="compositionally biased region" description="Basic and acidic residues" evidence="5">
    <location>
        <begin position="41"/>
        <end position="64"/>
    </location>
</feature>
<gene>
    <name evidence="6" type="ORF">METBISCDRAFT_2569</name>
</gene>
<dbReference type="InterPro" id="IPR023194">
    <property type="entry name" value="eIF3-like_dom_sf"/>
</dbReference>
<evidence type="ECO:0000256" key="4">
    <source>
        <dbReference type="ARBA" id="ARBA00029904"/>
    </source>
</evidence>
<feature type="region of interest" description="Disordered" evidence="5">
    <location>
        <begin position="223"/>
        <end position="265"/>
    </location>
</feature>
<dbReference type="HAMAP" id="MF_03009">
    <property type="entry name" value="eIF3j"/>
    <property type="match status" value="1"/>
</dbReference>
<dbReference type="OrthoDB" id="20381at2759"/>
<dbReference type="PANTHER" id="PTHR21681">
    <property type="entry name" value="EUKARYOTIC TRANSLATION INITIATION FACTOR 3 SUBUNIT J"/>
    <property type="match status" value="1"/>
</dbReference>
<proteinExistence type="inferred from homology"/>
<dbReference type="AlphaFoldDB" id="A0A4P9ZBL6"/>
<evidence type="ECO:0000256" key="5">
    <source>
        <dbReference type="SAM" id="MobiDB-lite"/>
    </source>
</evidence>
<evidence type="ECO:0000256" key="2">
    <source>
        <dbReference type="ARBA" id="ARBA00022540"/>
    </source>
</evidence>
<reference evidence="7" key="1">
    <citation type="journal article" date="2018" name="Nat. Microbiol.">
        <title>Leveraging single-cell genomics to expand the fungal tree of life.</title>
        <authorList>
            <person name="Ahrendt S.R."/>
            <person name="Quandt C.A."/>
            <person name="Ciobanu D."/>
            <person name="Clum A."/>
            <person name="Salamov A."/>
            <person name="Andreopoulos B."/>
            <person name="Cheng J.F."/>
            <person name="Woyke T."/>
            <person name="Pelin A."/>
            <person name="Henrissat B."/>
            <person name="Reynolds N.K."/>
            <person name="Benny G.L."/>
            <person name="Smith M.E."/>
            <person name="James T.Y."/>
            <person name="Grigoriev I.V."/>
        </authorList>
    </citation>
    <scope>NUCLEOTIDE SEQUENCE [LARGE SCALE GENOMIC DNA]</scope>
    <source>
        <strain evidence="7">Baker2002</strain>
    </source>
</reference>
<feature type="compositionally biased region" description="Acidic residues" evidence="5">
    <location>
        <begin position="20"/>
        <end position="40"/>
    </location>
</feature>
<dbReference type="PANTHER" id="PTHR21681:SF0">
    <property type="entry name" value="EUKARYOTIC TRANSLATION INITIATION FACTOR 3 SUBUNIT J"/>
    <property type="match status" value="1"/>
</dbReference>
<dbReference type="GO" id="GO:0003743">
    <property type="term" value="F:translation initiation factor activity"/>
    <property type="evidence" value="ECO:0007669"/>
    <property type="project" value="UniProtKB-KW"/>
</dbReference>
<evidence type="ECO:0000256" key="1">
    <source>
        <dbReference type="ARBA" id="ARBA00022490"/>
    </source>
</evidence>
<feature type="region of interest" description="Disordered" evidence="5">
    <location>
        <begin position="1"/>
        <end position="66"/>
    </location>
</feature>
<keyword evidence="1" id="KW-0963">Cytoplasm</keyword>
<keyword evidence="3" id="KW-0648">Protein biosynthesis</keyword>
<protein>
    <recommendedName>
        <fullName evidence="4">Eukaryotic translation initiation factor 3 30 kDa subunit</fullName>
    </recommendedName>
</protein>
<feature type="non-terminal residue" evidence="6">
    <location>
        <position position="265"/>
    </location>
</feature>
<organism evidence="6 7">
    <name type="scientific">Metschnikowia bicuspidata</name>
    <dbReference type="NCBI Taxonomy" id="27322"/>
    <lineage>
        <taxon>Eukaryota</taxon>
        <taxon>Fungi</taxon>
        <taxon>Dikarya</taxon>
        <taxon>Ascomycota</taxon>
        <taxon>Saccharomycotina</taxon>
        <taxon>Pichiomycetes</taxon>
        <taxon>Metschnikowiaceae</taxon>
        <taxon>Metschnikowia</taxon>
    </lineage>
</organism>
<dbReference type="InterPro" id="IPR013906">
    <property type="entry name" value="eIF3j"/>
</dbReference>
<name>A0A4P9ZBL6_9ASCO</name>
<feature type="compositionally biased region" description="Acidic residues" evidence="5">
    <location>
        <begin position="256"/>
        <end position="265"/>
    </location>
</feature>
<dbReference type="Proteomes" id="UP000268321">
    <property type="component" value="Unassembled WGS sequence"/>
</dbReference>
<keyword evidence="7" id="KW-1185">Reference proteome</keyword>
<evidence type="ECO:0000256" key="3">
    <source>
        <dbReference type="ARBA" id="ARBA00022917"/>
    </source>
</evidence>
<keyword evidence="2 6" id="KW-0396">Initiation factor</keyword>